<sequence>MKLVDYNRVSALQAACALPVLFGMCVLLSACQPALQPRGESQTIGSMLERNGQSAERLFMSKVSAKKIDDAEVESLRVEAAALNHYQKILNLASASGVRAEALRRSADLRIEGAERDGNINMREVAAATELYQRLIAEFPDYPNKDHVIYQLARAYELSGRSELAIDTLRDLAHEYPASQRANDALFRAAEMLYLRKRYQEAAAEYGRLIKQDPTMPYWQMAQYKYAWSQYQLSNPELAVSSFTAILSQLKIRSEVMTMEQLLAFVPSASAELLRDTVRGLSLALAAKPKGHNINAYFAGLPSNHFYPLVYSSLGELLMNKKRYTDAASVYEAFVGAYPRHDLAMRHSENAIAAYQRGGFTGLKISAQEVYIERYATAILASAVEGEADAALTKLSKLLRDYTMEVLAFRHAEAQRAEDSDADILQQRFAAVAERYRMALAMFPLDANFATTSMRYGDALFDSGEHKAAAEQYLAVAYDLASYNKPADAALAAVKSYRAWLNDALDAERDEAQQAVIDASIQMAAAFPQHPERSRVLLASAEDLYGMQRYQEALAIAEPLLENAQWVDLSLQIKALSITADAYYAQNRFDKAEIYYDRLLPMVVAEPVLQNLARERLAISVYRRAEGLRSSGENALAANTFLRAAELSPSTVLRANASFDAAGQFYVVNNWKKAADVLQGFRSNFPNHRMAIEADKLLAETYQKSAQPALAAAVYGHLALVNSEPLATRRQASLMAAKLYDQAGLREQARRAIEKHIAQFPAPLLDAQQFRLRLAAMAPANSELHQRWLKEIVTADKRAAEPNEASQLIAADASLQLAMIDVRRAKSAKLQLPIAKSLALRQRAMQAAIDSLAQASAYGFSDITTKADYELGNLYRDFAKALMESEKPRELRGDVLQEYVLLLEEQAYPFEEKAISAFEVNVARVRDGVWTAGMRQSLLALIELAPAKYGKQPQLEDSYDSLY</sequence>
<dbReference type="EMBL" id="JBFRYA010000010">
    <property type="protein sequence ID" value="MEX1669731.1"/>
    <property type="molecule type" value="Genomic_DNA"/>
</dbReference>
<dbReference type="Proteomes" id="UP001557485">
    <property type="component" value="Unassembled WGS sequence"/>
</dbReference>
<accession>A0ABV3U8F7</accession>
<protein>
    <submittedName>
        <fullName evidence="1">Tetratricopeptide repeat protein</fullName>
    </submittedName>
</protein>
<dbReference type="InterPro" id="IPR019734">
    <property type="entry name" value="TPR_rpt"/>
</dbReference>
<dbReference type="Pfam" id="PF13432">
    <property type="entry name" value="TPR_16"/>
    <property type="match status" value="2"/>
</dbReference>
<dbReference type="SUPFAM" id="SSF48452">
    <property type="entry name" value="TPR-like"/>
    <property type="match status" value="3"/>
</dbReference>
<proteinExistence type="predicted"/>
<organism evidence="1 2">
    <name type="scientific">Zhongshania guokunii</name>
    <dbReference type="NCBI Taxonomy" id="641783"/>
    <lineage>
        <taxon>Bacteria</taxon>
        <taxon>Pseudomonadati</taxon>
        <taxon>Pseudomonadota</taxon>
        <taxon>Gammaproteobacteria</taxon>
        <taxon>Cellvibrionales</taxon>
        <taxon>Spongiibacteraceae</taxon>
        <taxon>Zhongshania</taxon>
    </lineage>
</organism>
<reference evidence="1 2" key="1">
    <citation type="journal article" date="2011" name="Int. J. Syst. Evol. Microbiol.">
        <title>Zhongshania antarctica gen. nov., sp. nov. and Zhongshania guokunii sp. nov., gammaproteobacteria respectively isolated from coastal attached (fast) ice and surface seawater of the Antarctic.</title>
        <authorList>
            <person name="Li H.J."/>
            <person name="Zhang X.Y."/>
            <person name="Chen C.X."/>
            <person name="Zhang Y.J."/>
            <person name="Gao Z.M."/>
            <person name="Yu Y."/>
            <person name="Chen X.L."/>
            <person name="Chen B."/>
            <person name="Zhang Y.Z."/>
        </authorList>
    </citation>
    <scope>NUCLEOTIDE SEQUENCE [LARGE SCALE GENOMIC DNA]</scope>
    <source>
        <strain evidence="1 2">ZS6-22T</strain>
    </source>
</reference>
<dbReference type="Gene3D" id="1.25.40.10">
    <property type="entry name" value="Tetratricopeptide repeat domain"/>
    <property type="match status" value="5"/>
</dbReference>
<evidence type="ECO:0000313" key="2">
    <source>
        <dbReference type="Proteomes" id="UP001557485"/>
    </source>
</evidence>
<name>A0ABV3U8F7_9GAMM</name>
<dbReference type="PROSITE" id="PS51257">
    <property type="entry name" value="PROKAR_LIPOPROTEIN"/>
    <property type="match status" value="1"/>
</dbReference>
<keyword evidence="2" id="KW-1185">Reference proteome</keyword>
<dbReference type="RefSeq" id="WP_368382025.1">
    <property type="nucleotide sequence ID" value="NZ_JBFRYA010000010.1"/>
</dbReference>
<dbReference type="SMART" id="SM00028">
    <property type="entry name" value="TPR"/>
    <property type="match status" value="5"/>
</dbReference>
<dbReference type="InterPro" id="IPR011990">
    <property type="entry name" value="TPR-like_helical_dom_sf"/>
</dbReference>
<evidence type="ECO:0000313" key="1">
    <source>
        <dbReference type="EMBL" id="MEX1669731.1"/>
    </source>
</evidence>
<comment type="caution">
    <text evidence="1">The sequence shown here is derived from an EMBL/GenBank/DDBJ whole genome shotgun (WGS) entry which is preliminary data.</text>
</comment>
<gene>
    <name evidence="1" type="ORF">AB4876_12495</name>
</gene>